<evidence type="ECO:0000313" key="1">
    <source>
        <dbReference type="EMBL" id="KKL09453.1"/>
    </source>
</evidence>
<dbReference type="PANTHER" id="PTHR46638">
    <property type="entry name" value="CORRINOID ADENOSYLTRANSFERASE"/>
    <property type="match status" value="1"/>
</dbReference>
<dbReference type="PANTHER" id="PTHR46638:SF1">
    <property type="entry name" value="CORRINOID ADENOSYLTRANSFERASE"/>
    <property type="match status" value="1"/>
</dbReference>
<proteinExistence type="predicted"/>
<evidence type="ECO:0008006" key="2">
    <source>
        <dbReference type="Google" id="ProtNLM"/>
    </source>
</evidence>
<accession>A0A0F9DBM3</accession>
<organism evidence="1">
    <name type="scientific">marine sediment metagenome</name>
    <dbReference type="NCBI Taxonomy" id="412755"/>
    <lineage>
        <taxon>unclassified sequences</taxon>
        <taxon>metagenomes</taxon>
        <taxon>ecological metagenomes</taxon>
    </lineage>
</organism>
<dbReference type="Pfam" id="PF02572">
    <property type="entry name" value="CobA_CobO_BtuR"/>
    <property type="match status" value="1"/>
</dbReference>
<dbReference type="Gene3D" id="3.40.50.300">
    <property type="entry name" value="P-loop containing nucleotide triphosphate hydrolases"/>
    <property type="match status" value="1"/>
</dbReference>
<reference evidence="1" key="1">
    <citation type="journal article" date="2015" name="Nature">
        <title>Complex archaea that bridge the gap between prokaryotes and eukaryotes.</title>
        <authorList>
            <person name="Spang A."/>
            <person name="Saw J.H."/>
            <person name="Jorgensen S.L."/>
            <person name="Zaremba-Niedzwiedzka K."/>
            <person name="Martijn J."/>
            <person name="Lind A.E."/>
            <person name="van Eijk R."/>
            <person name="Schleper C."/>
            <person name="Guy L."/>
            <person name="Ettema T.J."/>
        </authorList>
    </citation>
    <scope>NUCLEOTIDE SEQUENCE</scope>
</reference>
<dbReference type="GO" id="GO:0008817">
    <property type="term" value="F:corrinoid adenosyltransferase activity"/>
    <property type="evidence" value="ECO:0007669"/>
    <property type="project" value="InterPro"/>
</dbReference>
<gene>
    <name evidence="1" type="ORF">LCGC14_2565700</name>
</gene>
<dbReference type="AlphaFoldDB" id="A0A0F9DBM3"/>
<dbReference type="EMBL" id="LAZR01042476">
    <property type="protein sequence ID" value="KKL09453.1"/>
    <property type="molecule type" value="Genomic_DNA"/>
</dbReference>
<dbReference type="GO" id="GO:0005524">
    <property type="term" value="F:ATP binding"/>
    <property type="evidence" value="ECO:0007669"/>
    <property type="project" value="InterPro"/>
</dbReference>
<protein>
    <recommendedName>
        <fullName evidence="2">Cob(I)yrinic acid a,c-diamide adenosyltransferase</fullName>
    </recommendedName>
</protein>
<feature type="non-terminal residue" evidence="1">
    <location>
        <position position="1"/>
    </location>
</feature>
<dbReference type="InterPro" id="IPR003724">
    <property type="entry name" value="CblAdoTrfase_CobA"/>
</dbReference>
<dbReference type="SUPFAM" id="SSF52540">
    <property type="entry name" value="P-loop containing nucleoside triphosphate hydrolases"/>
    <property type="match status" value="1"/>
</dbReference>
<comment type="caution">
    <text evidence="1">The sequence shown here is derived from an EMBL/GenBank/DDBJ whole genome shotgun (WGS) entry which is preliminary data.</text>
</comment>
<name>A0A0F9DBM3_9ZZZZ</name>
<sequence length="65" mass="7252">ALKHSLLDLEQVLSFLQQKPESTEIVLTGRDIPKQIIDIANLVSEIKAVKHPFSKGIVARKGIEF</sequence>
<dbReference type="GO" id="GO:0009236">
    <property type="term" value="P:cobalamin biosynthetic process"/>
    <property type="evidence" value="ECO:0007669"/>
    <property type="project" value="InterPro"/>
</dbReference>
<dbReference type="InterPro" id="IPR027417">
    <property type="entry name" value="P-loop_NTPase"/>
</dbReference>